<sequence>MDELEDPDNIPLPSAGISINLFPPKDEIVTDKDSGEEDNTPRIKKKQEAINGKRLTFKTIFSPWPDVQNNYNETKNPVELFYKFTDDKIVDLAAETNNYANRKNLKGDVCHDEIKTFIGVMLLRGYVPDARRKLY</sequence>
<evidence type="ECO:0000256" key="1">
    <source>
        <dbReference type="SAM" id="MobiDB-lite"/>
    </source>
</evidence>
<dbReference type="PANTHER" id="PTHR47055:SF3">
    <property type="entry name" value="PHORBOL-ESTER_DAG-TYPE DOMAIN-CONTAINING PROTEIN"/>
    <property type="match status" value="1"/>
</dbReference>
<dbReference type="AlphaFoldDB" id="A0A8K0C708"/>
<organism evidence="3 4">
    <name type="scientific">Ignelater luminosus</name>
    <name type="common">Cucubano</name>
    <name type="synonym">Pyrophorus luminosus</name>
    <dbReference type="NCBI Taxonomy" id="2038154"/>
    <lineage>
        <taxon>Eukaryota</taxon>
        <taxon>Metazoa</taxon>
        <taxon>Ecdysozoa</taxon>
        <taxon>Arthropoda</taxon>
        <taxon>Hexapoda</taxon>
        <taxon>Insecta</taxon>
        <taxon>Pterygota</taxon>
        <taxon>Neoptera</taxon>
        <taxon>Endopterygota</taxon>
        <taxon>Coleoptera</taxon>
        <taxon>Polyphaga</taxon>
        <taxon>Elateriformia</taxon>
        <taxon>Elateroidea</taxon>
        <taxon>Elateridae</taxon>
        <taxon>Agrypninae</taxon>
        <taxon>Pyrophorini</taxon>
        <taxon>Ignelater</taxon>
    </lineage>
</organism>
<dbReference type="EMBL" id="VTPC01091054">
    <property type="protein sequence ID" value="KAF2879936.1"/>
    <property type="molecule type" value="Genomic_DNA"/>
</dbReference>
<gene>
    <name evidence="3" type="ORF">ILUMI_26224</name>
</gene>
<dbReference type="PANTHER" id="PTHR47055">
    <property type="entry name" value="DDE_TNP_1_7 DOMAIN-CONTAINING PROTEIN"/>
    <property type="match status" value="1"/>
</dbReference>
<dbReference type="InterPro" id="IPR052638">
    <property type="entry name" value="PiggyBac_TE-derived"/>
</dbReference>
<feature type="region of interest" description="Disordered" evidence="1">
    <location>
        <begin position="1"/>
        <end position="42"/>
    </location>
</feature>
<feature type="compositionally biased region" description="Basic and acidic residues" evidence="1">
    <location>
        <begin position="24"/>
        <end position="33"/>
    </location>
</feature>
<dbReference type="GO" id="GO:0043565">
    <property type="term" value="F:sequence-specific DNA binding"/>
    <property type="evidence" value="ECO:0007669"/>
    <property type="project" value="TreeGrafter"/>
</dbReference>
<dbReference type="InterPro" id="IPR029526">
    <property type="entry name" value="PGBD"/>
</dbReference>
<proteinExistence type="predicted"/>
<evidence type="ECO:0000259" key="2">
    <source>
        <dbReference type="Pfam" id="PF13843"/>
    </source>
</evidence>
<dbReference type="Proteomes" id="UP000801492">
    <property type="component" value="Unassembled WGS sequence"/>
</dbReference>
<dbReference type="Pfam" id="PF13843">
    <property type="entry name" value="DDE_Tnp_1_7"/>
    <property type="match status" value="1"/>
</dbReference>
<name>A0A8K0C708_IGNLU</name>
<evidence type="ECO:0000313" key="3">
    <source>
        <dbReference type="EMBL" id="KAF2879936.1"/>
    </source>
</evidence>
<keyword evidence="4" id="KW-1185">Reference proteome</keyword>
<feature type="domain" description="PiggyBac transposable element-derived protein" evidence="2">
    <location>
        <begin position="76"/>
        <end position="129"/>
    </location>
</feature>
<comment type="caution">
    <text evidence="3">The sequence shown here is derived from an EMBL/GenBank/DDBJ whole genome shotgun (WGS) entry which is preliminary data.</text>
</comment>
<dbReference type="OrthoDB" id="6762366at2759"/>
<protein>
    <recommendedName>
        <fullName evidence="2">PiggyBac transposable element-derived protein domain-containing protein</fullName>
    </recommendedName>
</protein>
<evidence type="ECO:0000313" key="4">
    <source>
        <dbReference type="Proteomes" id="UP000801492"/>
    </source>
</evidence>
<accession>A0A8K0C708</accession>
<reference evidence="3" key="1">
    <citation type="submission" date="2019-08" db="EMBL/GenBank/DDBJ databases">
        <title>The genome of the North American firefly Photinus pyralis.</title>
        <authorList>
            <consortium name="Photinus pyralis genome working group"/>
            <person name="Fallon T.R."/>
            <person name="Sander Lower S.E."/>
            <person name="Weng J.-K."/>
        </authorList>
    </citation>
    <scope>NUCLEOTIDE SEQUENCE</scope>
    <source>
        <strain evidence="3">TRF0915ILg1</strain>
        <tissue evidence="3">Whole body</tissue>
    </source>
</reference>